<evidence type="ECO:0008006" key="5">
    <source>
        <dbReference type="Google" id="ProtNLM"/>
    </source>
</evidence>
<dbReference type="AlphaFoldDB" id="A0A367QTJ8"/>
<keyword evidence="2" id="KW-0472">Membrane</keyword>
<keyword evidence="4" id="KW-1185">Reference proteome</keyword>
<keyword evidence="2" id="KW-0812">Transmembrane</keyword>
<comment type="caution">
    <text evidence="3">The sequence shown here is derived from an EMBL/GenBank/DDBJ whole genome shotgun (WGS) entry which is preliminary data.</text>
</comment>
<keyword evidence="2" id="KW-1133">Transmembrane helix</keyword>
<feature type="transmembrane region" description="Helical" evidence="2">
    <location>
        <begin position="44"/>
        <end position="65"/>
    </location>
</feature>
<evidence type="ECO:0000313" key="3">
    <source>
        <dbReference type="EMBL" id="RCJ27537.1"/>
    </source>
</evidence>
<protein>
    <recommendedName>
        <fullName evidence="5">Transmembrane protein</fullName>
    </recommendedName>
</protein>
<gene>
    <name evidence="3" type="ORF">A6770_25695</name>
</gene>
<proteinExistence type="predicted"/>
<accession>A0A367QTJ8</accession>
<sequence length="216" mass="23783">MENSQSVQHESTQMTGPTLELTNSKSGLIGGSNIFIYLLTQHPLLLLTGLLTMLLGSAALALYSLGYAGNAEQVEPEEIPAVVENPIKTPSETSNPTPLWMVIAIALSCGSGCLVILRLLNRPTQHQKVRKQINRYPTRVTPSRPQRLEPQTLKNPPVFVPLQPLKPFVSMQAKTKPLVTVLPPEHRHPLDKSKESLADLMDIRKQNSLSSILRSS</sequence>
<organism evidence="3 4">
    <name type="scientific">Nostoc minutum NIES-26</name>
    <dbReference type="NCBI Taxonomy" id="1844469"/>
    <lineage>
        <taxon>Bacteria</taxon>
        <taxon>Bacillati</taxon>
        <taxon>Cyanobacteriota</taxon>
        <taxon>Cyanophyceae</taxon>
        <taxon>Nostocales</taxon>
        <taxon>Nostocaceae</taxon>
        <taxon>Nostoc</taxon>
    </lineage>
</organism>
<name>A0A367QTJ8_9NOSO</name>
<dbReference type="EMBL" id="LXQD01000304">
    <property type="protein sequence ID" value="RCJ27537.1"/>
    <property type="molecule type" value="Genomic_DNA"/>
</dbReference>
<evidence type="ECO:0000313" key="4">
    <source>
        <dbReference type="Proteomes" id="UP000252107"/>
    </source>
</evidence>
<dbReference type="Proteomes" id="UP000252107">
    <property type="component" value="Unassembled WGS sequence"/>
</dbReference>
<feature type="region of interest" description="Disordered" evidence="1">
    <location>
        <begin position="1"/>
        <end position="22"/>
    </location>
</feature>
<evidence type="ECO:0000256" key="2">
    <source>
        <dbReference type="SAM" id="Phobius"/>
    </source>
</evidence>
<feature type="transmembrane region" description="Helical" evidence="2">
    <location>
        <begin position="99"/>
        <end position="120"/>
    </location>
</feature>
<reference evidence="3" key="1">
    <citation type="submission" date="2016-04" db="EMBL/GenBank/DDBJ databases">
        <authorList>
            <person name="Tabuchi Yagui T.R."/>
        </authorList>
    </citation>
    <scope>NUCLEOTIDE SEQUENCE [LARGE SCALE GENOMIC DNA]</scope>
    <source>
        <strain evidence="3">NIES-26</strain>
    </source>
</reference>
<evidence type="ECO:0000256" key="1">
    <source>
        <dbReference type="SAM" id="MobiDB-lite"/>
    </source>
</evidence>